<reference evidence="1 2" key="1">
    <citation type="submission" date="2019-04" db="EMBL/GenBank/DDBJ databases">
        <title>Mesorhizobium composti sp. nov., isolated from compost.</title>
        <authorList>
            <person name="Lin S.-Y."/>
            <person name="Hameed A."/>
            <person name="Hsieh Y.-T."/>
            <person name="Young C.-C."/>
        </authorList>
    </citation>
    <scope>NUCLEOTIDE SEQUENCE [LARGE SCALE GENOMIC DNA]</scope>
    <source>
        <strain evidence="1 2">CC-YTH430</strain>
    </source>
</reference>
<proteinExistence type="predicted"/>
<accession>A0ABY2QD54</accession>
<dbReference type="Proteomes" id="UP000306441">
    <property type="component" value="Unassembled WGS sequence"/>
</dbReference>
<dbReference type="RefSeq" id="WP_136353456.1">
    <property type="nucleotide sequence ID" value="NZ_SSNY01000001.1"/>
</dbReference>
<evidence type="ECO:0000313" key="1">
    <source>
        <dbReference type="EMBL" id="THF59853.1"/>
    </source>
</evidence>
<name>A0ABY2QD54_9HYPH</name>
<keyword evidence="2" id="KW-1185">Reference proteome</keyword>
<gene>
    <name evidence="1" type="ORF">E6C48_02040</name>
</gene>
<comment type="caution">
    <text evidence="1">The sequence shown here is derived from an EMBL/GenBank/DDBJ whole genome shotgun (WGS) entry which is preliminary data.</text>
</comment>
<protein>
    <submittedName>
        <fullName evidence="1">Uncharacterized protein</fullName>
    </submittedName>
</protein>
<dbReference type="EMBL" id="SSNY01000001">
    <property type="protein sequence ID" value="THF59853.1"/>
    <property type="molecule type" value="Genomic_DNA"/>
</dbReference>
<organism evidence="1 2">
    <name type="scientific">Ollibium composti</name>
    <dbReference type="NCBI Taxonomy" id="2675109"/>
    <lineage>
        <taxon>Bacteria</taxon>
        <taxon>Pseudomonadati</taxon>
        <taxon>Pseudomonadota</taxon>
        <taxon>Alphaproteobacteria</taxon>
        <taxon>Hyphomicrobiales</taxon>
        <taxon>Phyllobacteriaceae</taxon>
        <taxon>Ollibium</taxon>
    </lineage>
</organism>
<evidence type="ECO:0000313" key="2">
    <source>
        <dbReference type="Proteomes" id="UP000306441"/>
    </source>
</evidence>
<sequence length="59" mass="7042">MERFLEDYQKQRLTERFDIMTAVNILKSRGLDDDELIREITRVFYVDLDAYNEIVQAAA</sequence>